<organism evidence="4 5">
    <name type="scientific">Paenibacillus pinisoli</name>
    <dbReference type="NCBI Taxonomy" id="1276110"/>
    <lineage>
        <taxon>Bacteria</taxon>
        <taxon>Bacillati</taxon>
        <taxon>Bacillota</taxon>
        <taxon>Bacilli</taxon>
        <taxon>Bacillales</taxon>
        <taxon>Paenibacillaceae</taxon>
        <taxon>Paenibacillus</taxon>
    </lineage>
</organism>
<dbReference type="OrthoDB" id="9798454at2"/>
<sequence length="196" mass="22399">MKVLTVVSHPRVNSFTFSVADKFTQGLLEAGHETEVLDLHRIGFDPILWEADEPDWSIDRKIYSPEAEREIKRMKQFDALAYIFPVWWYSVPAMLKGYIDRVWNSGFAYGSAKLPHKQVLWLALAAESKEGMEKRQFDQMLSHQLNIAIAGYCGIANSKVELLYNTLDSNPEIHESLLKQAYQLGLNYDSVKTASV</sequence>
<dbReference type="AlphaFoldDB" id="A0A3A6PBT3"/>
<comment type="similarity">
    <text evidence="1">Belongs to the NAD(P)H dehydrogenase (quinone) family.</text>
</comment>
<dbReference type="NCBIfam" id="NF007280">
    <property type="entry name" value="PRK09739.1"/>
    <property type="match status" value="1"/>
</dbReference>
<dbReference type="InterPro" id="IPR003680">
    <property type="entry name" value="Flavodoxin_fold"/>
</dbReference>
<dbReference type="InterPro" id="IPR051545">
    <property type="entry name" value="NAD(P)H_dehydrogenase_qn"/>
</dbReference>
<dbReference type="Proteomes" id="UP000267798">
    <property type="component" value="Unassembled WGS sequence"/>
</dbReference>
<keyword evidence="2" id="KW-0560">Oxidoreductase</keyword>
<dbReference type="GO" id="GO:0005829">
    <property type="term" value="C:cytosol"/>
    <property type="evidence" value="ECO:0007669"/>
    <property type="project" value="TreeGrafter"/>
</dbReference>
<evidence type="ECO:0000313" key="4">
    <source>
        <dbReference type="EMBL" id="RJX37947.1"/>
    </source>
</evidence>
<reference evidence="4 5" key="1">
    <citation type="submission" date="2018-09" db="EMBL/GenBank/DDBJ databases">
        <title>Paenibacillus aracenensis nov. sp. isolated from a cave in southern Spain.</title>
        <authorList>
            <person name="Jurado V."/>
            <person name="Gutierrez-Patricio S."/>
            <person name="Gonzalez-Pimentel J.L."/>
            <person name="Miller A.Z."/>
            <person name="Laiz L."/>
            <person name="Saiz-Jimenez C."/>
        </authorList>
    </citation>
    <scope>NUCLEOTIDE SEQUENCE [LARGE SCALE GENOMIC DNA]</scope>
    <source>
        <strain evidence="4 5">JCM 19203</strain>
    </source>
</reference>
<dbReference type="Gene3D" id="3.40.50.360">
    <property type="match status" value="1"/>
</dbReference>
<dbReference type="EMBL" id="QXQB01000004">
    <property type="protein sequence ID" value="RJX37947.1"/>
    <property type="molecule type" value="Genomic_DNA"/>
</dbReference>
<evidence type="ECO:0000256" key="1">
    <source>
        <dbReference type="ARBA" id="ARBA00006252"/>
    </source>
</evidence>
<proteinExistence type="inferred from homology"/>
<evidence type="ECO:0000313" key="5">
    <source>
        <dbReference type="Proteomes" id="UP000267798"/>
    </source>
</evidence>
<evidence type="ECO:0000259" key="3">
    <source>
        <dbReference type="Pfam" id="PF02525"/>
    </source>
</evidence>
<accession>A0A3A6PBT3</accession>
<protein>
    <submittedName>
        <fullName evidence="4">NAD(P)H oxidoreductase</fullName>
    </submittedName>
</protein>
<dbReference type="RefSeq" id="WP_120112741.1">
    <property type="nucleotide sequence ID" value="NZ_QXQB01000004.1"/>
</dbReference>
<feature type="domain" description="Flavodoxin-like fold" evidence="3">
    <location>
        <begin position="1"/>
        <end position="180"/>
    </location>
</feature>
<dbReference type="InterPro" id="IPR029039">
    <property type="entry name" value="Flavoprotein-like_sf"/>
</dbReference>
<dbReference type="GO" id="GO:0003955">
    <property type="term" value="F:NAD(P)H dehydrogenase (quinone) activity"/>
    <property type="evidence" value="ECO:0007669"/>
    <property type="project" value="TreeGrafter"/>
</dbReference>
<dbReference type="PANTHER" id="PTHR10204:SF34">
    <property type="entry name" value="NAD(P)H DEHYDROGENASE [QUINONE] 1 ISOFORM 1"/>
    <property type="match status" value="1"/>
</dbReference>
<comment type="caution">
    <text evidence="4">The sequence shown here is derived from an EMBL/GenBank/DDBJ whole genome shotgun (WGS) entry which is preliminary data.</text>
</comment>
<keyword evidence="5" id="KW-1185">Reference proteome</keyword>
<dbReference type="PANTHER" id="PTHR10204">
    <property type="entry name" value="NAD P H OXIDOREDUCTASE-RELATED"/>
    <property type="match status" value="1"/>
</dbReference>
<evidence type="ECO:0000256" key="2">
    <source>
        <dbReference type="ARBA" id="ARBA00023002"/>
    </source>
</evidence>
<name>A0A3A6PBT3_9BACL</name>
<dbReference type="Pfam" id="PF02525">
    <property type="entry name" value="Flavodoxin_2"/>
    <property type="match status" value="1"/>
</dbReference>
<gene>
    <name evidence="4" type="ORF">D3P09_17855</name>
</gene>
<dbReference type="SUPFAM" id="SSF52218">
    <property type="entry name" value="Flavoproteins"/>
    <property type="match status" value="1"/>
</dbReference>